<dbReference type="EMBL" id="JADGJW010001225">
    <property type="protein sequence ID" value="KAJ3205200.1"/>
    <property type="molecule type" value="Genomic_DNA"/>
</dbReference>
<evidence type="ECO:0000256" key="9">
    <source>
        <dbReference type="ARBA" id="ARBA00022840"/>
    </source>
</evidence>
<dbReference type="Proteomes" id="UP001211065">
    <property type="component" value="Unassembled WGS sequence"/>
</dbReference>
<dbReference type="Gene3D" id="1.10.510.10">
    <property type="entry name" value="Transferase(Phosphotransferase) domain 1"/>
    <property type="match status" value="1"/>
</dbReference>
<keyword evidence="9 12" id="KW-0067">ATP-binding</keyword>
<evidence type="ECO:0000313" key="16">
    <source>
        <dbReference type="Proteomes" id="UP001211065"/>
    </source>
</evidence>
<evidence type="ECO:0000256" key="8">
    <source>
        <dbReference type="ARBA" id="ARBA00022777"/>
    </source>
</evidence>
<organism evidence="15 16">
    <name type="scientific">Clydaea vesicula</name>
    <dbReference type="NCBI Taxonomy" id="447962"/>
    <lineage>
        <taxon>Eukaryota</taxon>
        <taxon>Fungi</taxon>
        <taxon>Fungi incertae sedis</taxon>
        <taxon>Chytridiomycota</taxon>
        <taxon>Chytridiomycota incertae sedis</taxon>
        <taxon>Chytridiomycetes</taxon>
        <taxon>Lobulomycetales</taxon>
        <taxon>Lobulomycetaceae</taxon>
        <taxon>Clydaea</taxon>
    </lineage>
</organism>
<keyword evidence="6" id="KW-0808">Transferase</keyword>
<evidence type="ECO:0000256" key="1">
    <source>
        <dbReference type="ARBA" id="ARBA00004266"/>
    </source>
</evidence>
<feature type="region of interest" description="Disordered" evidence="13">
    <location>
        <begin position="680"/>
        <end position="706"/>
    </location>
</feature>
<feature type="non-terminal residue" evidence="15">
    <location>
        <position position="744"/>
    </location>
</feature>
<dbReference type="InterPro" id="IPR000719">
    <property type="entry name" value="Prot_kinase_dom"/>
</dbReference>
<evidence type="ECO:0000256" key="4">
    <source>
        <dbReference type="ARBA" id="ARBA00022527"/>
    </source>
</evidence>
<comment type="similarity">
    <text evidence="2">Belongs to the protein kinase superfamily. CAMK Ser/Thr protein kinase family. NIM1 subfamily.</text>
</comment>
<dbReference type="PROSITE" id="PS00108">
    <property type="entry name" value="PROTEIN_KINASE_ST"/>
    <property type="match status" value="1"/>
</dbReference>
<keyword evidence="5" id="KW-0597">Phosphoprotein</keyword>
<feature type="compositionally biased region" description="Polar residues" evidence="13">
    <location>
        <begin position="431"/>
        <end position="472"/>
    </location>
</feature>
<feature type="compositionally biased region" description="Basic and acidic residues" evidence="13">
    <location>
        <begin position="420"/>
        <end position="430"/>
    </location>
</feature>
<comment type="catalytic activity">
    <reaction evidence="10">
        <text>L-threonyl-[protein] + ATP = O-phospho-L-threonyl-[protein] + ADP + H(+)</text>
        <dbReference type="Rhea" id="RHEA:46608"/>
        <dbReference type="Rhea" id="RHEA-COMP:11060"/>
        <dbReference type="Rhea" id="RHEA-COMP:11605"/>
        <dbReference type="ChEBI" id="CHEBI:15378"/>
        <dbReference type="ChEBI" id="CHEBI:30013"/>
        <dbReference type="ChEBI" id="CHEBI:30616"/>
        <dbReference type="ChEBI" id="CHEBI:61977"/>
        <dbReference type="ChEBI" id="CHEBI:456216"/>
        <dbReference type="EC" id="2.7.11.1"/>
    </reaction>
</comment>
<feature type="compositionally biased region" description="Low complexity" evidence="13">
    <location>
        <begin position="684"/>
        <end position="699"/>
    </location>
</feature>
<feature type="compositionally biased region" description="Basic and acidic residues" evidence="13">
    <location>
        <begin position="473"/>
        <end position="485"/>
    </location>
</feature>
<dbReference type="GO" id="GO:0005935">
    <property type="term" value="C:cellular bud neck"/>
    <property type="evidence" value="ECO:0007669"/>
    <property type="project" value="UniProtKB-SubCell"/>
</dbReference>
<dbReference type="PANTHER" id="PTHR24346:SF110">
    <property type="entry name" value="NON-SPECIFIC SERINE_THREONINE PROTEIN KINASE"/>
    <property type="match status" value="1"/>
</dbReference>
<evidence type="ECO:0000313" key="15">
    <source>
        <dbReference type="EMBL" id="KAJ3205200.1"/>
    </source>
</evidence>
<dbReference type="CDD" id="cd14081">
    <property type="entry name" value="STKc_BRSK1_2"/>
    <property type="match status" value="1"/>
</dbReference>
<comment type="catalytic activity">
    <reaction evidence="11">
        <text>L-seryl-[protein] + ATP = O-phospho-L-seryl-[protein] + ADP + H(+)</text>
        <dbReference type="Rhea" id="RHEA:17989"/>
        <dbReference type="Rhea" id="RHEA-COMP:9863"/>
        <dbReference type="Rhea" id="RHEA-COMP:11604"/>
        <dbReference type="ChEBI" id="CHEBI:15378"/>
        <dbReference type="ChEBI" id="CHEBI:29999"/>
        <dbReference type="ChEBI" id="CHEBI:30616"/>
        <dbReference type="ChEBI" id="CHEBI:83421"/>
        <dbReference type="ChEBI" id="CHEBI:456216"/>
        <dbReference type="EC" id="2.7.11.1"/>
    </reaction>
</comment>
<evidence type="ECO:0000256" key="5">
    <source>
        <dbReference type="ARBA" id="ARBA00022553"/>
    </source>
</evidence>
<evidence type="ECO:0000256" key="7">
    <source>
        <dbReference type="ARBA" id="ARBA00022741"/>
    </source>
</evidence>
<dbReference type="EC" id="2.7.11.1" evidence="3"/>
<dbReference type="PANTHER" id="PTHR24346">
    <property type="entry name" value="MAP/MICROTUBULE AFFINITY-REGULATING KINASE"/>
    <property type="match status" value="1"/>
</dbReference>
<evidence type="ECO:0000256" key="3">
    <source>
        <dbReference type="ARBA" id="ARBA00012513"/>
    </source>
</evidence>
<evidence type="ECO:0000256" key="12">
    <source>
        <dbReference type="PROSITE-ProRule" id="PRU10141"/>
    </source>
</evidence>
<dbReference type="AlphaFoldDB" id="A0AAD5XSE8"/>
<dbReference type="FunFam" id="1.10.510.10:FF:000394">
    <property type="entry name" value="Serine/threonine-protein kinase HSL1"/>
    <property type="match status" value="1"/>
</dbReference>
<keyword evidence="7 12" id="KW-0547">Nucleotide-binding</keyword>
<accession>A0AAD5XSE8</accession>
<feature type="binding site" evidence="12">
    <location>
        <position position="40"/>
    </location>
    <ligand>
        <name>ATP</name>
        <dbReference type="ChEBI" id="CHEBI:30616"/>
    </ligand>
</feature>
<keyword evidence="8 15" id="KW-0418">Kinase</keyword>
<evidence type="ECO:0000259" key="14">
    <source>
        <dbReference type="PROSITE" id="PS50011"/>
    </source>
</evidence>
<name>A0AAD5XSE8_9FUNG</name>
<feature type="region of interest" description="Disordered" evidence="13">
    <location>
        <begin position="420"/>
        <end position="553"/>
    </location>
</feature>
<sequence>SVPQVQRIGPYALGKTLGVGSTGRVKLGTHIENGLKVAIKIIPKDSLSQKKEENGRPMSPEKRAALNKKIEREITIMKLIQHPNVMQLYDVYESEKELFLILEHIEGGELFDYLVQKGRLSETEALIFFQQIIFGVEFCHKHLICHRDLKPENLLLDRDLNVKIADFGMASIQGPGRMLETSCGSPHYASPEIIKGIKYDGPSADIWSCGVILFALLTGNLPFDDENIRKLLSKVKTGQFNIPDHVSPNARDLINKMLAVDPLKRITMKNVMSHPWFTSQAPKNGDKVLPGALENIELTLAVQDKSLIDHEILSSLSLLGWGKQEELAESLTSSEPNTVKVFYNLLCQRKFSFFENYDFKKSNDYDIEGGPRRRVESCSSLLGDRNGSKLDIFNSNMALVANPSSLELNGKRKSVDELRVNRKSNEELQKSRQQSNELLKTGTSESNNRTPCPQQKTNVRINSPLSNSTTFSSEKKNSEMSRVVDIDNPNDNQEITVNTLPSPQVSEKQSPKSPGTTNSPKMKGLKISIATSPTNNGPASAPVGGSQSPFSGADSPQTLAALQNFATSGTPKFHRQTTQEIPPTPIITTPAKRSWFANLLNFKPEVFILTSNRTFEETLTYISEKLLMFEVKFQPRKDGFKCKYEGNCGASDAPLSPATPFEGKQKSFFSELLSNEKINNTPASSSQLNNSSVSNPQSPIGSGSVFQNEHKTEVIKSVKFKIDIVPGDGTEFQWKVQFVQQQGF</sequence>
<keyword evidence="4" id="KW-0723">Serine/threonine-protein kinase</keyword>
<keyword evidence="16" id="KW-1185">Reference proteome</keyword>
<dbReference type="SMART" id="SM00220">
    <property type="entry name" value="S_TKc"/>
    <property type="match status" value="1"/>
</dbReference>
<dbReference type="GO" id="GO:0004674">
    <property type="term" value="F:protein serine/threonine kinase activity"/>
    <property type="evidence" value="ECO:0007669"/>
    <property type="project" value="UniProtKB-KW"/>
</dbReference>
<dbReference type="PROSITE" id="PS50011">
    <property type="entry name" value="PROTEIN_KINASE_DOM"/>
    <property type="match status" value="1"/>
</dbReference>
<evidence type="ECO:0000256" key="11">
    <source>
        <dbReference type="ARBA" id="ARBA00048679"/>
    </source>
</evidence>
<evidence type="ECO:0000256" key="6">
    <source>
        <dbReference type="ARBA" id="ARBA00022679"/>
    </source>
</evidence>
<feature type="compositionally biased region" description="Polar residues" evidence="13">
    <location>
        <begin position="489"/>
        <end position="520"/>
    </location>
</feature>
<dbReference type="GO" id="GO:0035556">
    <property type="term" value="P:intracellular signal transduction"/>
    <property type="evidence" value="ECO:0007669"/>
    <property type="project" value="TreeGrafter"/>
</dbReference>
<dbReference type="InterPro" id="IPR008271">
    <property type="entry name" value="Ser/Thr_kinase_AS"/>
</dbReference>
<comment type="subcellular location">
    <subcellularLocation>
        <location evidence="1">Bud neck</location>
    </subcellularLocation>
</comment>
<dbReference type="Pfam" id="PF00069">
    <property type="entry name" value="Pkinase"/>
    <property type="match status" value="1"/>
</dbReference>
<protein>
    <recommendedName>
        <fullName evidence="3">non-specific serine/threonine protein kinase</fullName>
        <ecNumber evidence="3">2.7.11.1</ecNumber>
    </recommendedName>
</protein>
<dbReference type="InterPro" id="IPR017441">
    <property type="entry name" value="Protein_kinase_ATP_BS"/>
</dbReference>
<dbReference type="CDD" id="cd14272">
    <property type="entry name" value="UBA_AMPK-RKs"/>
    <property type="match status" value="1"/>
</dbReference>
<feature type="compositionally biased region" description="Polar residues" evidence="13">
    <location>
        <begin position="529"/>
        <end position="538"/>
    </location>
</feature>
<comment type="caution">
    <text evidence="15">The sequence shown here is derived from an EMBL/GenBank/DDBJ whole genome shotgun (WGS) entry which is preliminary data.</text>
</comment>
<evidence type="ECO:0000256" key="10">
    <source>
        <dbReference type="ARBA" id="ARBA00047899"/>
    </source>
</evidence>
<dbReference type="PROSITE" id="PS00107">
    <property type="entry name" value="PROTEIN_KINASE_ATP"/>
    <property type="match status" value="1"/>
</dbReference>
<dbReference type="SUPFAM" id="SSF56112">
    <property type="entry name" value="Protein kinase-like (PK-like)"/>
    <property type="match status" value="1"/>
</dbReference>
<dbReference type="GO" id="GO:0005940">
    <property type="term" value="C:septin ring"/>
    <property type="evidence" value="ECO:0007669"/>
    <property type="project" value="UniProtKB-ARBA"/>
</dbReference>
<evidence type="ECO:0000256" key="13">
    <source>
        <dbReference type="SAM" id="MobiDB-lite"/>
    </source>
</evidence>
<gene>
    <name evidence="15" type="primary">BRSK1</name>
    <name evidence="15" type="ORF">HK099_000894</name>
</gene>
<dbReference type="InterPro" id="IPR011009">
    <property type="entry name" value="Kinase-like_dom_sf"/>
</dbReference>
<dbReference type="GO" id="GO:0005524">
    <property type="term" value="F:ATP binding"/>
    <property type="evidence" value="ECO:0007669"/>
    <property type="project" value="UniProtKB-UniRule"/>
</dbReference>
<evidence type="ECO:0000256" key="2">
    <source>
        <dbReference type="ARBA" id="ARBA00010791"/>
    </source>
</evidence>
<feature type="domain" description="Protein kinase" evidence="14">
    <location>
        <begin position="11"/>
        <end position="277"/>
    </location>
</feature>
<proteinExistence type="inferred from homology"/>
<reference evidence="15" key="1">
    <citation type="submission" date="2020-05" db="EMBL/GenBank/DDBJ databases">
        <title>Phylogenomic resolution of chytrid fungi.</title>
        <authorList>
            <person name="Stajich J.E."/>
            <person name="Amses K."/>
            <person name="Simmons R."/>
            <person name="Seto K."/>
            <person name="Myers J."/>
            <person name="Bonds A."/>
            <person name="Quandt C.A."/>
            <person name="Barry K."/>
            <person name="Liu P."/>
            <person name="Grigoriev I."/>
            <person name="Longcore J.E."/>
            <person name="James T.Y."/>
        </authorList>
    </citation>
    <scope>NUCLEOTIDE SEQUENCE</scope>
    <source>
        <strain evidence="15">JEL0476</strain>
    </source>
</reference>